<protein>
    <recommendedName>
        <fullName evidence="3">Glycine cleavage system H protein</fullName>
    </recommendedName>
</protein>
<feature type="modified residue" description="N6-lipoyllysine" evidence="3">
    <location>
        <position position="62"/>
    </location>
</feature>
<dbReference type="Gene3D" id="2.40.50.100">
    <property type="match status" value="1"/>
</dbReference>
<feature type="domain" description="Lipoyl-binding" evidence="4">
    <location>
        <begin position="21"/>
        <end position="103"/>
    </location>
</feature>
<dbReference type="Pfam" id="PF01597">
    <property type="entry name" value="GCV_H"/>
    <property type="match status" value="1"/>
</dbReference>
<dbReference type="PANTHER" id="PTHR11715:SF3">
    <property type="entry name" value="GLYCINE CLEAVAGE SYSTEM H PROTEIN-RELATED"/>
    <property type="match status" value="1"/>
</dbReference>
<name>A0ABM8AVU7_9BACT</name>
<comment type="cofactor">
    <cofactor evidence="3">
        <name>(R)-lipoate</name>
        <dbReference type="ChEBI" id="CHEBI:83088"/>
    </cofactor>
    <text evidence="3">Binds 1 lipoyl cofactor covalently.</text>
</comment>
<evidence type="ECO:0000313" key="6">
    <source>
        <dbReference type="Proteomes" id="UP001317742"/>
    </source>
</evidence>
<dbReference type="InterPro" id="IPR033753">
    <property type="entry name" value="GCV_H/Fam206"/>
</dbReference>
<keyword evidence="2 3" id="KW-0450">Lipoyl</keyword>
<dbReference type="PROSITE" id="PS00189">
    <property type="entry name" value="LIPOYL"/>
    <property type="match status" value="1"/>
</dbReference>
<dbReference type="Proteomes" id="UP001317742">
    <property type="component" value="Chromosome"/>
</dbReference>
<dbReference type="CDD" id="cd06848">
    <property type="entry name" value="GCS_H"/>
    <property type="match status" value="1"/>
</dbReference>
<dbReference type="InterPro" id="IPR000089">
    <property type="entry name" value="Biotin_lipoyl"/>
</dbReference>
<evidence type="ECO:0000313" key="5">
    <source>
        <dbReference type="EMBL" id="BDQ35668.1"/>
    </source>
</evidence>
<dbReference type="InterPro" id="IPR003016">
    <property type="entry name" value="2-oxoA_DH_lipoyl-BS"/>
</dbReference>
<evidence type="ECO:0000259" key="4">
    <source>
        <dbReference type="PROSITE" id="PS50968"/>
    </source>
</evidence>
<dbReference type="PANTHER" id="PTHR11715">
    <property type="entry name" value="GLYCINE CLEAVAGE SYSTEM H PROTEIN"/>
    <property type="match status" value="1"/>
</dbReference>
<accession>A0ABM8AVU7</accession>
<reference evidence="5 6" key="1">
    <citation type="submission" date="2022-08" db="EMBL/GenBank/DDBJ databases">
        <title>Genome Sequence of the sulphate-reducing bacterium, Pseudodesulfovibrio sp. SYK.</title>
        <authorList>
            <person name="Kondo R."/>
            <person name="Kataoka T."/>
        </authorList>
    </citation>
    <scope>NUCLEOTIDE SEQUENCE [LARGE SCALE GENOMIC DNA]</scope>
    <source>
        <strain evidence="5 6">SYK</strain>
    </source>
</reference>
<dbReference type="PROSITE" id="PS50968">
    <property type="entry name" value="BIOTINYL_LIPOYL"/>
    <property type="match status" value="1"/>
</dbReference>
<sequence>MIPTDLLYAKSHEWVMVEGDIATVGISQFAQEQLGDLTFIELPEVGDTFEAGSEMGSVESVKAASEIYAPVTGEVVEVNEALEDAPEKVNEEPYGEGWLLKFKIKGDPEGLLDAEAYTSVVESEAH</sequence>
<comment type="subunit">
    <text evidence="3">The glycine cleavage system is composed of four proteins: P, T, L and H.</text>
</comment>
<gene>
    <name evidence="3 5" type="primary">gcvH</name>
    <name evidence="5" type="ORF">SYK_00280</name>
</gene>
<dbReference type="EMBL" id="AP026709">
    <property type="protein sequence ID" value="BDQ35668.1"/>
    <property type="molecule type" value="Genomic_DNA"/>
</dbReference>
<dbReference type="InterPro" id="IPR017453">
    <property type="entry name" value="GCV_H_sub"/>
</dbReference>
<comment type="similarity">
    <text evidence="1 3">Belongs to the GcvH family.</text>
</comment>
<evidence type="ECO:0000256" key="3">
    <source>
        <dbReference type="HAMAP-Rule" id="MF_00272"/>
    </source>
</evidence>
<proteinExistence type="inferred from homology"/>
<dbReference type="HAMAP" id="MF_00272">
    <property type="entry name" value="GcvH"/>
    <property type="match status" value="1"/>
</dbReference>
<keyword evidence="6" id="KW-1185">Reference proteome</keyword>
<evidence type="ECO:0000256" key="1">
    <source>
        <dbReference type="ARBA" id="ARBA00009249"/>
    </source>
</evidence>
<comment type="function">
    <text evidence="3">The glycine cleavage system catalyzes the degradation of glycine. The H protein shuttles the methylamine group of glycine from the P protein to the T protein.</text>
</comment>
<dbReference type="SUPFAM" id="SSF51230">
    <property type="entry name" value="Single hybrid motif"/>
    <property type="match status" value="1"/>
</dbReference>
<dbReference type="NCBIfam" id="NF002270">
    <property type="entry name" value="PRK01202.1"/>
    <property type="match status" value="1"/>
</dbReference>
<dbReference type="InterPro" id="IPR002930">
    <property type="entry name" value="GCV_H"/>
</dbReference>
<dbReference type="NCBIfam" id="TIGR00527">
    <property type="entry name" value="gcvH"/>
    <property type="match status" value="1"/>
</dbReference>
<dbReference type="InterPro" id="IPR011053">
    <property type="entry name" value="Single_hybrid_motif"/>
</dbReference>
<dbReference type="RefSeq" id="WP_281761603.1">
    <property type="nucleotide sequence ID" value="NZ_AP026709.1"/>
</dbReference>
<organism evidence="5 6">
    <name type="scientific">Pseudodesulfovibrio nedwellii</name>
    <dbReference type="NCBI Taxonomy" id="2973072"/>
    <lineage>
        <taxon>Bacteria</taxon>
        <taxon>Pseudomonadati</taxon>
        <taxon>Thermodesulfobacteriota</taxon>
        <taxon>Desulfovibrionia</taxon>
        <taxon>Desulfovibrionales</taxon>
        <taxon>Desulfovibrionaceae</taxon>
    </lineage>
</organism>
<evidence type="ECO:0000256" key="2">
    <source>
        <dbReference type="ARBA" id="ARBA00022823"/>
    </source>
</evidence>